<gene>
    <name evidence="2" type="ORF">QYE76_062816</name>
</gene>
<keyword evidence="3" id="KW-1185">Reference proteome</keyword>
<evidence type="ECO:0008006" key="4">
    <source>
        <dbReference type="Google" id="ProtNLM"/>
    </source>
</evidence>
<dbReference type="PANTHER" id="PTHR11439:SF450">
    <property type="entry name" value="REVERSE TRANSCRIPTASE TY1_COPIA-TYPE DOMAIN-CONTAINING PROTEIN"/>
    <property type="match status" value="1"/>
</dbReference>
<dbReference type="SUPFAM" id="SSF56672">
    <property type="entry name" value="DNA/RNA polymerases"/>
    <property type="match status" value="1"/>
</dbReference>
<protein>
    <recommendedName>
        <fullName evidence="4">Reverse transcriptase Ty1/copia-type domain-containing protein</fullName>
    </recommendedName>
</protein>
<dbReference type="AlphaFoldDB" id="A0AAD8S4Z1"/>
<name>A0AAD8S4Z1_LOLMU</name>
<dbReference type="EMBL" id="JAUUTY010000004">
    <property type="protein sequence ID" value="KAK1645011.1"/>
    <property type="molecule type" value="Genomic_DNA"/>
</dbReference>
<comment type="caution">
    <text evidence="2">The sequence shown here is derived from an EMBL/GenBank/DDBJ whole genome shotgun (WGS) entry which is preliminary data.</text>
</comment>
<evidence type="ECO:0000256" key="1">
    <source>
        <dbReference type="SAM" id="MobiDB-lite"/>
    </source>
</evidence>
<organism evidence="2 3">
    <name type="scientific">Lolium multiflorum</name>
    <name type="common">Italian ryegrass</name>
    <name type="synonym">Lolium perenne subsp. multiflorum</name>
    <dbReference type="NCBI Taxonomy" id="4521"/>
    <lineage>
        <taxon>Eukaryota</taxon>
        <taxon>Viridiplantae</taxon>
        <taxon>Streptophyta</taxon>
        <taxon>Embryophyta</taxon>
        <taxon>Tracheophyta</taxon>
        <taxon>Spermatophyta</taxon>
        <taxon>Magnoliopsida</taxon>
        <taxon>Liliopsida</taxon>
        <taxon>Poales</taxon>
        <taxon>Poaceae</taxon>
        <taxon>BOP clade</taxon>
        <taxon>Pooideae</taxon>
        <taxon>Poodae</taxon>
        <taxon>Poeae</taxon>
        <taxon>Poeae Chloroplast Group 2 (Poeae type)</taxon>
        <taxon>Loliodinae</taxon>
        <taxon>Loliinae</taxon>
        <taxon>Lolium</taxon>
    </lineage>
</organism>
<dbReference type="Proteomes" id="UP001231189">
    <property type="component" value="Unassembled WGS sequence"/>
</dbReference>
<dbReference type="InterPro" id="IPR043502">
    <property type="entry name" value="DNA/RNA_pol_sf"/>
</dbReference>
<evidence type="ECO:0000313" key="3">
    <source>
        <dbReference type="Proteomes" id="UP001231189"/>
    </source>
</evidence>
<sequence length="395" mass="42635">MLGAVGKQQMACTAIARLCVITGSPGSSKTGGRRSTVAWEAHGHGAEKETERITYMRLVAEAMAWRGSARAAIAAARPGRRGVTPTSTNTTTRHGDDDTGTASSTAPDCDTEVEAIANGAPEGSYELVYEEPDLTGGVEGVDYGIVYGPDDMEWYAGSPHVDRLVSGLSQQFAIKDLGTLHYFLGVEVHPLKTGLSLTQRKYALDILARAGMLKCSSASTPMAANERLCADDGDLLSDEDATLYRSLPSRSDALTTYSDADWAGSLDDRRSTGGFALFHGSRLVAWSAKKQDTVSRSSTEAEYKAVANATAELIWVEGLLKEIGVPTVSTPVLWCDNIGATYLSSNPVFHARTKHIEIDYHIVRERVARKLLRIQFISSRDQLADIFTKPLPLSM</sequence>
<accession>A0AAD8S4Z1</accession>
<evidence type="ECO:0000313" key="2">
    <source>
        <dbReference type="EMBL" id="KAK1645011.1"/>
    </source>
</evidence>
<dbReference type="CDD" id="cd09272">
    <property type="entry name" value="RNase_HI_RT_Ty1"/>
    <property type="match status" value="1"/>
</dbReference>
<reference evidence="2" key="1">
    <citation type="submission" date="2023-07" db="EMBL/GenBank/DDBJ databases">
        <title>A chromosome-level genome assembly of Lolium multiflorum.</title>
        <authorList>
            <person name="Chen Y."/>
            <person name="Copetti D."/>
            <person name="Kolliker R."/>
            <person name="Studer B."/>
        </authorList>
    </citation>
    <scope>NUCLEOTIDE SEQUENCE</scope>
    <source>
        <strain evidence="2">02402/16</strain>
        <tissue evidence="2">Leaf</tissue>
    </source>
</reference>
<proteinExistence type="predicted"/>
<feature type="region of interest" description="Disordered" evidence="1">
    <location>
        <begin position="76"/>
        <end position="109"/>
    </location>
</feature>
<dbReference type="PANTHER" id="PTHR11439">
    <property type="entry name" value="GAG-POL-RELATED RETROTRANSPOSON"/>
    <property type="match status" value="1"/>
</dbReference>